<evidence type="ECO:0000256" key="3">
    <source>
        <dbReference type="ARBA" id="ARBA00022840"/>
    </source>
</evidence>
<feature type="compositionally biased region" description="Low complexity" evidence="7">
    <location>
        <begin position="1685"/>
        <end position="1697"/>
    </location>
</feature>
<evidence type="ECO:0000259" key="8">
    <source>
        <dbReference type="PROSITE" id="PS50157"/>
    </source>
</evidence>
<keyword evidence="2" id="KW-0547">Nucleotide-binding</keyword>
<keyword evidence="6" id="KW-0479">Metal-binding</keyword>
<comment type="similarity">
    <text evidence="1">Belongs to the helicase family. RecQ subfamily.</text>
</comment>
<dbReference type="GO" id="GO:0005524">
    <property type="term" value="F:ATP binding"/>
    <property type="evidence" value="ECO:0007669"/>
    <property type="project" value="UniProtKB-KW"/>
</dbReference>
<feature type="domain" description="Helicase ATP-binding" evidence="9">
    <location>
        <begin position="1285"/>
        <end position="1445"/>
    </location>
</feature>
<dbReference type="GO" id="GO:0009378">
    <property type="term" value="F:four-way junction helicase activity"/>
    <property type="evidence" value="ECO:0007669"/>
    <property type="project" value="TreeGrafter"/>
</dbReference>
<dbReference type="InterPro" id="IPR022698">
    <property type="entry name" value="OrsD"/>
</dbReference>
<feature type="compositionally biased region" description="Pro residues" evidence="7">
    <location>
        <begin position="1135"/>
        <end position="1146"/>
    </location>
</feature>
<evidence type="ECO:0000256" key="7">
    <source>
        <dbReference type="SAM" id="MobiDB-lite"/>
    </source>
</evidence>
<dbReference type="GO" id="GO:0005737">
    <property type="term" value="C:cytoplasm"/>
    <property type="evidence" value="ECO:0007669"/>
    <property type="project" value="TreeGrafter"/>
</dbReference>
<feature type="compositionally biased region" description="Polar residues" evidence="7">
    <location>
        <begin position="1675"/>
        <end position="1684"/>
    </location>
</feature>
<dbReference type="GO" id="GO:0008270">
    <property type="term" value="F:zinc ion binding"/>
    <property type="evidence" value="ECO:0007669"/>
    <property type="project" value="UniProtKB-KW"/>
</dbReference>
<dbReference type="Proteomes" id="UP000714275">
    <property type="component" value="Unassembled WGS sequence"/>
</dbReference>
<keyword evidence="3" id="KW-0067">ATP-binding</keyword>
<dbReference type="InterPro" id="IPR027417">
    <property type="entry name" value="P-loop_NTPase"/>
</dbReference>
<accession>A0A9P6ZTC0</accession>
<feature type="compositionally biased region" description="Pro residues" evidence="7">
    <location>
        <begin position="1708"/>
        <end position="1718"/>
    </location>
</feature>
<feature type="region of interest" description="Disordered" evidence="7">
    <location>
        <begin position="1757"/>
        <end position="1793"/>
    </location>
</feature>
<keyword evidence="6" id="KW-0863">Zinc-finger</keyword>
<dbReference type="GO" id="GO:0003676">
    <property type="term" value="F:nucleic acid binding"/>
    <property type="evidence" value="ECO:0007669"/>
    <property type="project" value="InterPro"/>
</dbReference>
<organism evidence="11 12">
    <name type="scientific">Suillus placidus</name>
    <dbReference type="NCBI Taxonomy" id="48579"/>
    <lineage>
        <taxon>Eukaryota</taxon>
        <taxon>Fungi</taxon>
        <taxon>Dikarya</taxon>
        <taxon>Basidiomycota</taxon>
        <taxon>Agaricomycotina</taxon>
        <taxon>Agaricomycetes</taxon>
        <taxon>Agaricomycetidae</taxon>
        <taxon>Boletales</taxon>
        <taxon>Suillineae</taxon>
        <taxon>Suillaceae</taxon>
        <taxon>Suillus</taxon>
    </lineage>
</organism>
<dbReference type="PROSITE" id="PS51192">
    <property type="entry name" value="HELICASE_ATP_BIND_1"/>
    <property type="match status" value="1"/>
</dbReference>
<comment type="catalytic activity">
    <reaction evidence="4">
        <text>Couples ATP hydrolysis with the unwinding of duplex DNA by translocating in the 3'-5' direction.</text>
        <dbReference type="EC" id="5.6.2.4"/>
    </reaction>
</comment>
<dbReference type="Pfam" id="PF00270">
    <property type="entry name" value="DEAD"/>
    <property type="match status" value="1"/>
</dbReference>
<dbReference type="PANTHER" id="PTHR13710">
    <property type="entry name" value="DNA HELICASE RECQ FAMILY MEMBER"/>
    <property type="match status" value="1"/>
</dbReference>
<dbReference type="SUPFAM" id="SSF52540">
    <property type="entry name" value="P-loop containing nucleoside triphosphate hydrolases"/>
    <property type="match status" value="1"/>
</dbReference>
<dbReference type="PROSITE" id="PS50157">
    <property type="entry name" value="ZINC_FINGER_C2H2_2"/>
    <property type="match status" value="1"/>
</dbReference>
<evidence type="ECO:0000256" key="2">
    <source>
        <dbReference type="ARBA" id="ARBA00022741"/>
    </source>
</evidence>
<name>A0A9P6ZTC0_9AGAM</name>
<dbReference type="SMART" id="SM00355">
    <property type="entry name" value="ZnF_C2H2"/>
    <property type="match status" value="3"/>
</dbReference>
<proteinExistence type="inferred from homology"/>
<dbReference type="InterPro" id="IPR011545">
    <property type="entry name" value="DEAD/DEAH_box_helicase_dom"/>
</dbReference>
<feature type="region of interest" description="Disordered" evidence="7">
    <location>
        <begin position="1034"/>
        <end position="1053"/>
    </location>
</feature>
<dbReference type="GO" id="GO:0005694">
    <property type="term" value="C:chromosome"/>
    <property type="evidence" value="ECO:0007669"/>
    <property type="project" value="TreeGrafter"/>
</dbReference>
<dbReference type="Pfam" id="PF12013">
    <property type="entry name" value="OrsD"/>
    <property type="match status" value="1"/>
</dbReference>
<feature type="region of interest" description="Disordered" evidence="7">
    <location>
        <begin position="114"/>
        <end position="137"/>
    </location>
</feature>
<gene>
    <name evidence="11" type="ORF">EV702DRAFT_1198739</name>
</gene>
<dbReference type="Pfam" id="PF00271">
    <property type="entry name" value="Helicase_C"/>
    <property type="match status" value="1"/>
</dbReference>
<feature type="region of interest" description="Disordered" evidence="7">
    <location>
        <begin position="1063"/>
        <end position="1208"/>
    </location>
</feature>
<evidence type="ECO:0000259" key="9">
    <source>
        <dbReference type="PROSITE" id="PS51192"/>
    </source>
</evidence>
<feature type="region of interest" description="Disordered" evidence="7">
    <location>
        <begin position="1668"/>
        <end position="1735"/>
    </location>
</feature>
<dbReference type="InterPro" id="IPR013087">
    <property type="entry name" value="Znf_C2H2_type"/>
</dbReference>
<evidence type="ECO:0000256" key="4">
    <source>
        <dbReference type="ARBA" id="ARBA00034617"/>
    </source>
</evidence>
<reference evidence="11" key="1">
    <citation type="journal article" date="2020" name="New Phytol.">
        <title>Comparative genomics reveals dynamic genome evolution in host specialist ectomycorrhizal fungi.</title>
        <authorList>
            <person name="Lofgren L.A."/>
            <person name="Nguyen N.H."/>
            <person name="Vilgalys R."/>
            <person name="Ruytinx J."/>
            <person name="Liao H.L."/>
            <person name="Branco S."/>
            <person name="Kuo A."/>
            <person name="LaButti K."/>
            <person name="Lipzen A."/>
            <person name="Andreopoulos W."/>
            <person name="Pangilinan J."/>
            <person name="Riley R."/>
            <person name="Hundley H."/>
            <person name="Na H."/>
            <person name="Barry K."/>
            <person name="Grigoriev I.V."/>
            <person name="Stajich J.E."/>
            <person name="Kennedy P.G."/>
        </authorList>
    </citation>
    <scope>NUCLEOTIDE SEQUENCE</scope>
    <source>
        <strain evidence="11">DOB743</strain>
    </source>
</reference>
<feature type="domain" description="C2H2-type" evidence="8">
    <location>
        <begin position="55"/>
        <end position="86"/>
    </location>
</feature>
<keyword evidence="12" id="KW-1185">Reference proteome</keyword>
<protein>
    <recommendedName>
        <fullName evidence="5">DNA 3'-5' helicase</fullName>
        <ecNumber evidence="5">5.6.2.4</ecNumber>
    </recommendedName>
</protein>
<evidence type="ECO:0000313" key="12">
    <source>
        <dbReference type="Proteomes" id="UP000714275"/>
    </source>
</evidence>
<evidence type="ECO:0000256" key="5">
    <source>
        <dbReference type="ARBA" id="ARBA00034808"/>
    </source>
</evidence>
<dbReference type="InterPro" id="IPR001650">
    <property type="entry name" value="Helicase_C-like"/>
</dbReference>
<dbReference type="SMART" id="SM00490">
    <property type="entry name" value="HELICc"/>
    <property type="match status" value="1"/>
</dbReference>
<dbReference type="PROSITE" id="PS51194">
    <property type="entry name" value="HELICASE_CTER"/>
    <property type="match status" value="1"/>
</dbReference>
<dbReference type="PROSITE" id="PS00028">
    <property type="entry name" value="ZINC_FINGER_C2H2_1"/>
    <property type="match status" value="1"/>
</dbReference>
<dbReference type="SMART" id="SM00487">
    <property type="entry name" value="DEXDc"/>
    <property type="match status" value="1"/>
</dbReference>
<evidence type="ECO:0000313" key="11">
    <source>
        <dbReference type="EMBL" id="KAG1776128.1"/>
    </source>
</evidence>
<feature type="compositionally biased region" description="Polar residues" evidence="7">
    <location>
        <begin position="123"/>
        <end position="133"/>
    </location>
</feature>
<dbReference type="GO" id="GO:0000724">
    <property type="term" value="P:double-strand break repair via homologous recombination"/>
    <property type="evidence" value="ECO:0007669"/>
    <property type="project" value="TreeGrafter"/>
</dbReference>
<dbReference type="EMBL" id="JABBWD010000029">
    <property type="protein sequence ID" value="KAG1776128.1"/>
    <property type="molecule type" value="Genomic_DNA"/>
</dbReference>
<dbReference type="OrthoDB" id="2674601at2759"/>
<dbReference type="EC" id="5.6.2.4" evidence="5"/>
<evidence type="ECO:0000256" key="1">
    <source>
        <dbReference type="ARBA" id="ARBA00005446"/>
    </source>
</evidence>
<keyword evidence="6" id="KW-0862">Zinc</keyword>
<dbReference type="GO" id="GO:0043138">
    <property type="term" value="F:3'-5' DNA helicase activity"/>
    <property type="evidence" value="ECO:0007669"/>
    <property type="project" value="UniProtKB-EC"/>
</dbReference>
<evidence type="ECO:0000259" key="10">
    <source>
        <dbReference type="PROSITE" id="PS51194"/>
    </source>
</evidence>
<comment type="caution">
    <text evidence="11">The sequence shown here is derived from an EMBL/GenBank/DDBJ whole genome shotgun (WGS) entry which is preliminary data.</text>
</comment>
<feature type="compositionally biased region" description="Polar residues" evidence="7">
    <location>
        <begin position="1771"/>
        <end position="1781"/>
    </location>
</feature>
<evidence type="ECO:0000256" key="6">
    <source>
        <dbReference type="PROSITE-ProRule" id="PRU00042"/>
    </source>
</evidence>
<dbReference type="InterPro" id="IPR014001">
    <property type="entry name" value="Helicase_ATP-bd"/>
</dbReference>
<dbReference type="PANTHER" id="PTHR13710:SF154">
    <property type="entry name" value="RECQ HELICASE, PUTATIVE (AFU_ORTHOLOGUE AFUA_6G14720)-RELATED"/>
    <property type="match status" value="1"/>
</dbReference>
<dbReference type="Gene3D" id="3.40.50.300">
    <property type="entry name" value="P-loop containing nucleotide triphosphate hydrolases"/>
    <property type="match status" value="2"/>
</dbReference>
<sequence>MSDNSLACHLSGCEGSPPILDGAGARRHRHRYHAVPIPFTWMGHQFIVTHYDNRYFCPFAGCGKDFKQRDNTETHIYADHHIDQDIKLFATTSTGRRPAQEPRNFAAQVYAPAAQSPHGGVSKASSSPGQSTRVRLEPSQDYLKSSVVMDAIGVCMHTALKILLCYSCGASLTSEMVAGHQKNVHPSYKASWLPVSSVSASDLQAFLDFCSQCDVYDLPEQVKLPAPGGPPVQMIADPTNGLACKASADCMYCVKDLQTMQRHCREKHGPNELKDIRYRGCLVQRLFTGQGKSYFEVDSKVGESCVSDLKTALKTEFLPAFDVPLVVPADTQRERTPLVRCMGWDKFMPEIRMNPVQRRAADQIKKNHSEDEHGGLLSTLAIAIKDHMAKASNILDGHPHKLTLSKVLLYGDAIPRDRDNHWRPVSDDNVEYPKFMIQFIRNIVRIHLGYPLDFSFALSSLQTKCLEDLLVVLQDNSANTRKKMIAYHELAWSLVDTNPDQCATDRWANPIQRAVWLRALRADGNFTEPAILTPDLAKFKYFCNATSLLEALLDKDKDTDSVHADDYDRVAEVHQRVLRLGRPTAFNYIYEMQQYASSLAFNQTKEPNVYVDPEVASITIGTQTMWMEKLREGVQALLKDFKMRYGDLMNDHVMLTAIPDALKDDHTNSTRGYSFLSEEPFYEKRHSIFLFLVESFGLAMVDNAGRISWNIPAIKTILRRTLRIWEPLYHLLYITTHISSRGTQFIDHQVCNADRHRNIFVAGKEMFVLTTYSKKTGITDRDSCTPGFVPKDVAFWLIELLGGGFRTAEAILAGIAYGKEAEHLYRTYLCVGEGERITAPKFSDNLQRWNHEYFSCRWGLRDFRQGAITIGREFIAPDHSYDQADGILAESADHSMDVDHGHYAVVQGGVPRLSNNALCKHRWLGEQWHSVLGLGPFPPPEAIRIKRRNAADGTTLQSMSADLMKAMETSLDSFFRTQFKDTLKDSISLVLREQGMLDNGPSSKYAAAGGNSNLVSTASGAPSPAPSGYIHHDGMWATSPLPPSSPPTAASFLEGISRSGSMDDLLFPSSSEVQVSPIPDRKGKGRAYEPGQVPSKAKPGPSRFDNTDHQRLSSSISPIVDRKGKRKAYDRDEPPQLPVDECPPQPQSSAASEASVGPVVLRRQHRNRKHGLEPISRSEDEDQESSRSLKRLRRHETPAKPTDMDVISLSSSDAFGPSAPSTSKKAVDLASSDDLMDFIVHDTSRPSSPPPAVQELRTQIRDAIRWIRQDPAAQEKSQEQMDALIAVMTETCDIMVAMKTGGGKSMLWMVPAVLNKDTKCIVVCPFVALLDEQYKKTVAAGLKCHNYSESKDVPENVQVLFVQVEHCSSERFRSLLVSPLGKKFRKVFIDEFHDILNCHPNRSDKWKTLAKQFSQMKMQIALLSATMPPHCLDIFIKPFGIKAKDLAELRSSTNRPEIGIHFVPVQPIIARRSLTSLVKALNQRLLDEERMLVFFSSQADVQKFAQENRCAVYHSQLWEAGNTKSYNLDLWDRGESKVMACTTAFAQGIDRSNVRYVVIFRPAYGLLVNNQMIGRAGRDGKESHVFFVTDASKITSFRGTKAVKANCIEELDDVVHGDECRRYSTTLCMDGVDLAVRCTDKPRGVPCDVCAPDSPMQRFAMEAIDAPLVTPPEGSDSNGTPSVQTAPPAFTPPASASHRMNAAVRQPAPAPASSPAPMHPTQTVFQDSDGMYDDSISQITPSQAMILDAMERIHRPRASGSESEDPFKFASQPSVPASSRVQLPPPSSLPNDSRTFASRANRANDAAMSRLARTAKLNKYMVVLKGHCPFHFGRSARLVLEADDVDCPDAKAVSMEEYLVFKRMFDFAPYTYCFQCCLPQSKNFNGEQPACHVGLAYKKGTACPFAGFIFKAVYSMWKEEKFRKLLVRDMGEGAKLSTLDELIAWAVQEHAERGRYNNCVEAFLWFCGNIERAKPQFFA</sequence>
<feature type="domain" description="Helicase C-terminal" evidence="10">
    <location>
        <begin position="1480"/>
        <end position="1619"/>
    </location>
</feature>